<dbReference type="SUPFAM" id="SSF81296">
    <property type="entry name" value="E set domains"/>
    <property type="match status" value="1"/>
</dbReference>
<evidence type="ECO:0000313" key="2">
    <source>
        <dbReference type="Proteomes" id="UP000605992"/>
    </source>
</evidence>
<organism evidence="1 2">
    <name type="scientific">Planotetraspora thailandica</name>
    <dbReference type="NCBI Taxonomy" id="487172"/>
    <lineage>
        <taxon>Bacteria</taxon>
        <taxon>Bacillati</taxon>
        <taxon>Actinomycetota</taxon>
        <taxon>Actinomycetes</taxon>
        <taxon>Streptosporangiales</taxon>
        <taxon>Streptosporangiaceae</taxon>
        <taxon>Planotetraspora</taxon>
    </lineage>
</organism>
<dbReference type="GO" id="GO:0005975">
    <property type="term" value="P:carbohydrate metabolic process"/>
    <property type="evidence" value="ECO:0007669"/>
    <property type="project" value="UniProtKB-ARBA"/>
</dbReference>
<protein>
    <recommendedName>
        <fullName evidence="3">Glycoside hydrolase family 13</fullName>
    </recommendedName>
</protein>
<dbReference type="EMBL" id="BOOR01000099">
    <property type="protein sequence ID" value="GII59794.1"/>
    <property type="molecule type" value="Genomic_DNA"/>
</dbReference>
<sequence>MIKRGKPARDGHVKLTFTVPVDQAPGGLSLVGDFNDWDPYAHPMEPKNFVYEVSVTVPADRPMCFRYLAHGGVWFDDPDADFHDQHGGHIEAVRTAPAARAKNGAASVADALA</sequence>
<accession>A0A8J3Y306</accession>
<keyword evidence="2" id="KW-1185">Reference proteome</keyword>
<comment type="caution">
    <text evidence="1">The sequence shown here is derived from an EMBL/GenBank/DDBJ whole genome shotgun (WGS) entry which is preliminary data.</text>
</comment>
<evidence type="ECO:0008006" key="3">
    <source>
        <dbReference type="Google" id="ProtNLM"/>
    </source>
</evidence>
<dbReference type="Gene3D" id="2.60.40.10">
    <property type="entry name" value="Immunoglobulins"/>
    <property type="match status" value="1"/>
</dbReference>
<name>A0A8J3Y306_9ACTN</name>
<proteinExistence type="predicted"/>
<evidence type="ECO:0000313" key="1">
    <source>
        <dbReference type="EMBL" id="GII59794.1"/>
    </source>
</evidence>
<reference evidence="1" key="1">
    <citation type="submission" date="2021-01" db="EMBL/GenBank/DDBJ databases">
        <title>Whole genome shotgun sequence of Planotetraspora thailandica NBRC 104271.</title>
        <authorList>
            <person name="Komaki H."/>
            <person name="Tamura T."/>
        </authorList>
    </citation>
    <scope>NUCLEOTIDE SEQUENCE</scope>
    <source>
        <strain evidence="1">NBRC 104271</strain>
    </source>
</reference>
<dbReference type="InterPro" id="IPR014756">
    <property type="entry name" value="Ig_E-set"/>
</dbReference>
<dbReference type="AlphaFoldDB" id="A0A8J3Y306"/>
<dbReference type="CDD" id="cd07184">
    <property type="entry name" value="E_set_Isoamylase_like_N"/>
    <property type="match status" value="1"/>
</dbReference>
<gene>
    <name evidence="1" type="ORF">Pth03_81830</name>
</gene>
<dbReference type="Proteomes" id="UP000605992">
    <property type="component" value="Unassembled WGS sequence"/>
</dbReference>
<dbReference type="RefSeq" id="WP_203949831.1">
    <property type="nucleotide sequence ID" value="NZ_BOOR01000099.1"/>
</dbReference>
<dbReference type="InterPro" id="IPR013783">
    <property type="entry name" value="Ig-like_fold"/>
</dbReference>